<name>Q4U9F1_THEAN</name>
<dbReference type="PROSITE" id="PS50077">
    <property type="entry name" value="HEAT_REPEAT"/>
    <property type="match status" value="1"/>
</dbReference>
<evidence type="ECO:0000256" key="3">
    <source>
        <dbReference type="SAM" id="Phobius"/>
    </source>
</evidence>
<feature type="coiled-coil region" evidence="2">
    <location>
        <begin position="1170"/>
        <end position="1197"/>
    </location>
</feature>
<keyword evidence="2" id="KW-0175">Coiled coil</keyword>
<dbReference type="VEuPathDB" id="PiroplasmaDB:TA08855"/>
<organism evidence="4 5">
    <name type="scientific">Theileria annulata</name>
    <dbReference type="NCBI Taxonomy" id="5874"/>
    <lineage>
        <taxon>Eukaryota</taxon>
        <taxon>Sar</taxon>
        <taxon>Alveolata</taxon>
        <taxon>Apicomplexa</taxon>
        <taxon>Aconoidasida</taxon>
        <taxon>Piroplasmida</taxon>
        <taxon>Theileriidae</taxon>
        <taxon>Theileria</taxon>
    </lineage>
</organism>
<dbReference type="Proteomes" id="UP000001950">
    <property type="component" value="Chromosome 4"/>
</dbReference>
<dbReference type="InterPro" id="IPR021133">
    <property type="entry name" value="HEAT_type_2"/>
</dbReference>
<evidence type="ECO:0000313" key="4">
    <source>
        <dbReference type="EMBL" id="CAI76552.1"/>
    </source>
</evidence>
<dbReference type="EMBL" id="CR940353">
    <property type="protein sequence ID" value="CAI76552.1"/>
    <property type="molecule type" value="Genomic_DNA"/>
</dbReference>
<dbReference type="RefSeq" id="XP_953177.1">
    <property type="nucleotide sequence ID" value="XM_948084.1"/>
</dbReference>
<accession>Q4U9F1</accession>
<gene>
    <name evidence="4" type="ORF">TA08855</name>
</gene>
<keyword evidence="3" id="KW-1133">Transmembrane helix</keyword>
<sequence length="2381" mass="278480">MSSISEQLASFRDVKNTKLRRFLSEYRSKLPWNTCKVSNSYNYLRSLDENFEKYESLFSDSLFGLSSLSFSDTNENNDIDIFRESKDIEFMTSEELSELNKLIDSFIQHTVQYFLNENTEILIDYLIFKYDIASRFREQLIVSYIQYYNSPYYCKLLSLITIENGTAFYPLYERIKDVTVDFTECKYVTLNLVVSEIVKSFSIYKQVSTCYNKLSRSNSNAISFFNFVNAQYIITNGPTIDDNELRYIINMIIGGLMVDNIEYLNSQICSMISLFSSVQLQVSVQNEIIKMCKFVLNKIVETDMSEYGLVFRNFVLVMMFMLHNQTQTIEKLPHEITIPLVNIINKKSVRQVFLDIKESKKSLDFSIFTNTLFHSLVSYFVKENSEQITTTLQTIDNENRIISDIKNFLQFVKETDLNCVKQIVIKIVYELNKINSRIKTHNESMITFRIDGFELALNPKIKYLPTVLLLGHSIEILRDLSPNILERTLMEYINKLDYEQLKRNIEVILYIYHRKSNNLSTIIMMLYNRYANQLDNFKPIKRDKLDSIHSCLTIFEEIELQTLKDSVINSFIDIIVSTYETNLVPEFNYYLSNFLNRLNEYPELFSKLYSNERFISSIPSVYSLNSILLQIQRIIEQMDSSYKCELDGKLECENIEELLMSKYVLHILNNNNCEDLFKKFQLFFKVYLASDESTKKIVSEIIIPYIHFIKSALNYTDSEYKDIFTVNLVNMVDTEDLVLNNLIKLMNNGGNNDLYVDVGVDKLSALFTPFCALFYLVESIEQVIKSCSDVKYMQMVLIMELLSKYVKSDVVDGIKSVVYEVYGLIFGKYELKLCELHSKRSPLITVKRIQIILNDEQLYNEFKGQDLRVNEYSQYVFELFRIKSHQKEFKVFYKQGKILLAERYKHFMSLEYNKILKDNTVIQYLSKNVEYNQCGDGDGNYCSVNLDYSVESIDNGCDFVIRLFKNCSNDSSEVYLDLLIRILDLIYNSTSEYLGQFTKLVYQLSNEFKNTSIDRLTNKVTKKVKSTSVDMDIKCDVTKLVNEITRQDISVQGYEHNLISIIENNITSDEEIFKAFMIEFFTSGSKCVFNTVFADKVIELIDGSGFQVSFLLKILYQIGLKMELELESCKIWNELALVRLGEFLSTSIVLLQTKKVDENEQEFGVLTNLIIKLGTKYKKWEIELKESEQKLDNMNLVKFLSNLVDDTCLVVLNKYKSGIFWKLGEELRNSIYGSFLELSKYSRSKYINISLEWLFKFKESDENMILLFIEQLIRTKLQENVITNLVRNLKLLKSYEVMVQKLLSSTLRSKIKLLNLCKIIHHFTISRNLSNEDFQFILRNTNILLEHYSKIENSKGEEFNNVNQSLNKQTNGKKKTSFVTGIINLITRHKVETEVVQTESNDTEDDTEDIVELFNSIVMYLKQLLERLYTIIGKIKFEKSIYNSLYHGICSFINKSIVLMGADSVKFINKLVHKLMVFDVRISLDNKELEEVVRNTVTSTVNNILNFDENTPSVVLELLNGSQGKFDLVRTIYTSYLIYTYIYTVIISGKCTNSFKFAEIFQLVIKSEEYFSILSTLVFINLRMLAKNEILDKLKGYQILDFKVKNRSNGELEQVSTQVFRLISELLDEQKIRIQVDQSLFNKKSSTATLFMKINEFLYSLLSTLVYYKHYYEKQDNPKTKITESIDRGEYMRYEGYEMIMKLILEIFRINSVGGFNLHVYGILMCIYKELEKMSDIITSDELSRILHERYDTNIIFKWDIYIITNLLWLNKQSSSKENVMRFKYEKEFDKVNNLTCQIMFKLFKISSKIYEVDRNEDLFNQITYFRNELWMYFIINTPNCMEYFLPIIVESLDKFELFYLENKALDWSFVDTVYSLKLIISISKSKLGIGINYNSTIIEISEKIMKMKIGSNLCYFIQILILLLCFLLLKYFKVSLKKGFYEFCIQMALEFKSRESNGKVEFVDNSNENLDNLIENEFMGLNIDDCLNLLENTNTTSLKSLRSELLITQITYYASQSIELKSLIKLFSNQEQLVKITRLIKIISVNIRYLKPDYHEDLRNIYLICVNYYNTVSSQILSEQGLVSYNRSKNKSIEEILENSTKLASIFFNNSGVDLIWNFEESFLSFSINYFSLISPNSLVDLFEKQSKIYEQDKQDLGNRIFLLVTLSAICEYGKYGATNLISTRLSQYFEHISEHILNEAKNNRINIQEITFDNCLTWYKNSKLLLELVEKSIDTWNIKRGSVPDVVLNSWCKIIKNHISILDYLPINGDVEVQNITFEVSNSIEKSLIHLINGFITQDNKIIKIESCLSEQLAMKSLNIKIGCLVIMNHIWDELGVHLTPAIKNVMPLLGELVDDENEVVRRIALEVDSKVKEILYQN</sequence>
<evidence type="ECO:0000256" key="1">
    <source>
        <dbReference type="PROSITE-ProRule" id="PRU00103"/>
    </source>
</evidence>
<keyword evidence="3" id="KW-0472">Membrane</keyword>
<evidence type="ECO:0000313" key="5">
    <source>
        <dbReference type="Proteomes" id="UP000001950"/>
    </source>
</evidence>
<evidence type="ECO:0000256" key="2">
    <source>
        <dbReference type="SAM" id="Coils"/>
    </source>
</evidence>
<dbReference type="KEGG" id="tan:TA08855"/>
<proteinExistence type="predicted"/>
<protein>
    <submittedName>
        <fullName evidence="4">Uncharacterized protein</fullName>
    </submittedName>
</protein>
<dbReference type="GeneID" id="3863204"/>
<dbReference type="eggNOG" id="ENOG502QX56">
    <property type="taxonomic scope" value="Eukaryota"/>
</dbReference>
<feature type="repeat" description="HEAT" evidence="1">
    <location>
        <begin position="2348"/>
        <end position="2381"/>
    </location>
</feature>
<keyword evidence="3" id="KW-0812">Transmembrane</keyword>
<dbReference type="OMA" id="HEPCQHL"/>
<dbReference type="OrthoDB" id="361818at2759"/>
<feature type="transmembrane region" description="Helical" evidence="3">
    <location>
        <begin position="1914"/>
        <end position="1933"/>
    </location>
</feature>
<keyword evidence="5" id="KW-1185">Reference proteome</keyword>
<reference evidence="4 5" key="1">
    <citation type="journal article" date="2005" name="Science">
        <title>Genome of the host-cell transforming parasite Theileria annulata compared with T. parva.</title>
        <authorList>
            <person name="Pain A."/>
            <person name="Renauld H."/>
            <person name="Berriman M."/>
            <person name="Murphy L."/>
            <person name="Yeats C.A."/>
            <person name="Weir W."/>
            <person name="Kerhornou A."/>
            <person name="Aslett M."/>
            <person name="Bishop R."/>
            <person name="Bouchier C."/>
            <person name="Cochet M."/>
            <person name="Coulson R.M.R."/>
            <person name="Cronin A."/>
            <person name="de Villiers E.P."/>
            <person name="Fraser A."/>
            <person name="Fosker N."/>
            <person name="Gardner M."/>
            <person name="Goble A."/>
            <person name="Griffiths-Jones S."/>
            <person name="Harris D.E."/>
            <person name="Katzer F."/>
            <person name="Larke N."/>
            <person name="Lord A."/>
            <person name="Maser P."/>
            <person name="McKellar S."/>
            <person name="Mooney P."/>
            <person name="Morton F."/>
            <person name="Nene V."/>
            <person name="O'Neil S."/>
            <person name="Price C."/>
            <person name="Quail M.A."/>
            <person name="Rabbinowitsch E."/>
            <person name="Rawlings N.D."/>
            <person name="Rutter S."/>
            <person name="Saunders D."/>
            <person name="Seeger K."/>
            <person name="Shah T."/>
            <person name="Squares R."/>
            <person name="Squares S."/>
            <person name="Tivey A."/>
            <person name="Walker A.R."/>
            <person name="Woodward J."/>
            <person name="Dobbelaere D.A.E."/>
            <person name="Langsley G."/>
            <person name="Rajandream M.A."/>
            <person name="McKeever D."/>
            <person name="Shiels B."/>
            <person name="Tait A."/>
            <person name="Barrell B.G."/>
            <person name="Hall N."/>
        </authorList>
    </citation>
    <scope>NUCLEOTIDE SEQUENCE [LARGE SCALE GENOMIC DNA]</scope>
    <source>
        <strain evidence="5">Ankara</strain>
    </source>
</reference>
<dbReference type="InParanoid" id="Q4U9F1"/>